<dbReference type="GO" id="GO:0003735">
    <property type="term" value="F:structural constituent of ribosome"/>
    <property type="evidence" value="ECO:0007669"/>
    <property type="project" value="InterPro"/>
</dbReference>
<dbReference type="Pfam" id="PF01250">
    <property type="entry name" value="Ribosomal_S6"/>
    <property type="match status" value="1"/>
</dbReference>
<dbReference type="SMR" id="A0A069ZYB0"/>
<protein>
    <recommendedName>
        <fullName evidence="5 6">Small ribosomal subunit protein bS6</fullName>
    </recommendedName>
</protein>
<dbReference type="GO" id="GO:0005737">
    <property type="term" value="C:cytoplasm"/>
    <property type="evidence" value="ECO:0007669"/>
    <property type="project" value="UniProtKB-ARBA"/>
</dbReference>
<dbReference type="GO" id="GO:0005840">
    <property type="term" value="C:ribosome"/>
    <property type="evidence" value="ECO:0007669"/>
    <property type="project" value="UniProtKB-KW"/>
</dbReference>
<reference evidence="7 8" key="1">
    <citation type="submission" date="2014-02" db="EMBL/GenBank/DDBJ databases">
        <authorList>
            <person name="Chen C."/>
            <person name="Conrad T.A."/>
            <person name="Zhou Z."/>
            <person name="Lai Z."/>
            <person name="Zhong G."/>
        </authorList>
    </citation>
    <scope>NUCLEOTIDE SEQUENCE [LARGE SCALE GENOMIC DNA]</scope>
    <source>
        <strain evidence="7 8">Nigg3-28</strain>
    </source>
</reference>
<evidence type="ECO:0000313" key="7">
    <source>
        <dbReference type="EMBL" id="AJR10276.1"/>
    </source>
</evidence>
<dbReference type="Gene3D" id="3.30.70.60">
    <property type="match status" value="1"/>
</dbReference>
<dbReference type="SUPFAM" id="SSF54995">
    <property type="entry name" value="Ribosomal protein S6"/>
    <property type="match status" value="1"/>
</dbReference>
<dbReference type="InterPro" id="IPR014717">
    <property type="entry name" value="Transl_elong_EF1B/ribsomal_bS6"/>
</dbReference>
<keyword evidence="6" id="KW-0699">rRNA-binding</keyword>
<evidence type="ECO:0000256" key="5">
    <source>
        <dbReference type="ARBA" id="ARBA00035294"/>
    </source>
</evidence>
<dbReference type="NCBIfam" id="TIGR00166">
    <property type="entry name" value="S6"/>
    <property type="match status" value="1"/>
</dbReference>
<dbReference type="PANTHER" id="PTHR21011:SF1">
    <property type="entry name" value="SMALL RIBOSOMAL SUBUNIT PROTEIN BS6M"/>
    <property type="match status" value="1"/>
</dbReference>
<dbReference type="STRING" id="83560.NC80_00930"/>
<evidence type="ECO:0000256" key="3">
    <source>
        <dbReference type="ARBA" id="ARBA00023274"/>
    </source>
</evidence>
<dbReference type="InterPro" id="IPR000529">
    <property type="entry name" value="Ribosomal_bS6"/>
</dbReference>
<organism evidence="7 8">
    <name type="scientific">Chlamydia muridarum</name>
    <dbReference type="NCBI Taxonomy" id="83560"/>
    <lineage>
        <taxon>Bacteria</taxon>
        <taxon>Pseudomonadati</taxon>
        <taxon>Chlamydiota</taxon>
        <taxon>Chlamydiia</taxon>
        <taxon>Chlamydiales</taxon>
        <taxon>Chlamydiaceae</taxon>
        <taxon>Chlamydia/Chlamydophila group</taxon>
        <taxon>Chlamydia</taxon>
    </lineage>
</organism>
<keyword evidence="3 6" id="KW-0687">Ribonucleoprotein</keyword>
<dbReference type="CDD" id="cd00473">
    <property type="entry name" value="bS6"/>
    <property type="match status" value="1"/>
</dbReference>
<gene>
    <name evidence="6" type="primary">rpsF</name>
    <name evidence="7" type="ORF">BD36_01000</name>
</gene>
<dbReference type="HAMAP" id="MF_00360">
    <property type="entry name" value="Ribosomal_bS6"/>
    <property type="match status" value="1"/>
</dbReference>
<dbReference type="Proteomes" id="UP000260363">
    <property type="component" value="Chromosome"/>
</dbReference>
<name>A0A069ZYB0_CHLMR</name>
<keyword evidence="6" id="KW-0694">RNA-binding</keyword>
<comment type="similarity">
    <text evidence="1 6">Belongs to the bacterial ribosomal protein bS6 family.</text>
</comment>
<dbReference type="GeneID" id="1246310"/>
<dbReference type="KEGG" id="cmx:DNC_00945"/>
<dbReference type="OMA" id="YYAHIEF"/>
<evidence type="ECO:0000256" key="2">
    <source>
        <dbReference type="ARBA" id="ARBA00022980"/>
    </source>
</evidence>
<dbReference type="AlphaFoldDB" id="A0A069ZYB0"/>
<dbReference type="RefSeq" id="WP_010229748.1">
    <property type="nucleotide sequence ID" value="NZ_CP007217.1"/>
</dbReference>
<evidence type="ECO:0000256" key="1">
    <source>
        <dbReference type="ARBA" id="ARBA00009512"/>
    </source>
</evidence>
<evidence type="ECO:0000313" key="8">
    <source>
        <dbReference type="Proteomes" id="UP000260363"/>
    </source>
</evidence>
<sequence>MKKKTGQLYEGAYVFSVTLSEDARRKALEKVTSGITNYGGEVLKIHDQGRKKLAYTIRGAREGYYYFIYFTVAPEAISELWREYHLNEDLLRFMTLKASAVKEVLEFATLPE</sequence>
<dbReference type="GO" id="GO:1990904">
    <property type="term" value="C:ribonucleoprotein complex"/>
    <property type="evidence" value="ECO:0007669"/>
    <property type="project" value="UniProtKB-KW"/>
</dbReference>
<dbReference type="InterPro" id="IPR035980">
    <property type="entry name" value="Ribosomal_bS6_sf"/>
</dbReference>
<accession>A0A069ZYB0</accession>
<dbReference type="GO" id="GO:0006412">
    <property type="term" value="P:translation"/>
    <property type="evidence" value="ECO:0007669"/>
    <property type="project" value="UniProtKB-UniRule"/>
</dbReference>
<dbReference type="KEGG" id="cmm:NC80_00930"/>
<dbReference type="KEGG" id="cmg:NC81_00945"/>
<proteinExistence type="inferred from homology"/>
<dbReference type="PATRIC" id="fig|243161.6.peg.200"/>
<dbReference type="InterPro" id="IPR020814">
    <property type="entry name" value="Ribosomal_S6_plastid/chlpt"/>
</dbReference>
<dbReference type="EMBL" id="CP007217">
    <property type="protein sequence ID" value="AJR10276.1"/>
    <property type="molecule type" value="Genomic_DNA"/>
</dbReference>
<evidence type="ECO:0000256" key="6">
    <source>
        <dbReference type="HAMAP-Rule" id="MF_00360"/>
    </source>
</evidence>
<keyword evidence="2 6" id="KW-0689">Ribosomal protein</keyword>
<dbReference type="PANTHER" id="PTHR21011">
    <property type="entry name" value="MITOCHONDRIAL 28S RIBOSOMAL PROTEIN S6"/>
    <property type="match status" value="1"/>
</dbReference>
<dbReference type="GO" id="GO:0070181">
    <property type="term" value="F:small ribosomal subunit rRNA binding"/>
    <property type="evidence" value="ECO:0007669"/>
    <property type="project" value="TreeGrafter"/>
</dbReference>
<evidence type="ECO:0000256" key="4">
    <source>
        <dbReference type="ARBA" id="ARBA00035104"/>
    </source>
</evidence>
<comment type="function">
    <text evidence="4 6">Binds together with bS18 to 16S ribosomal RNA.</text>
</comment>